<accession>C0EGW1</accession>
<reference evidence="5 6" key="1">
    <citation type="submission" date="2009-01" db="EMBL/GenBank/DDBJ databases">
        <authorList>
            <person name="Fulton L."/>
            <person name="Clifton S."/>
            <person name="Fulton B."/>
            <person name="Xu J."/>
            <person name="Minx P."/>
            <person name="Pepin K.H."/>
            <person name="Johnson M."/>
            <person name="Bhonagiri V."/>
            <person name="Nash W.E."/>
            <person name="Mardis E.R."/>
            <person name="Wilson R.K."/>
        </authorList>
    </citation>
    <scope>NUCLEOTIDE SEQUENCE [LARGE SCALE GENOMIC DNA]</scope>
    <source>
        <strain evidence="5 6">DSM 5476</strain>
    </source>
</reference>
<dbReference type="FunFam" id="3.40.109.10:FF:000001">
    <property type="entry name" value="Nitroreductase family"/>
    <property type="match status" value="1"/>
</dbReference>
<name>C0EGW1_9FIRM</name>
<dbReference type="InterPro" id="IPR033877">
    <property type="entry name" value="Frm2/Hbn1"/>
</dbReference>
<evidence type="ECO:0000313" key="5">
    <source>
        <dbReference type="EMBL" id="EEG29288.1"/>
    </source>
</evidence>
<evidence type="ECO:0000256" key="1">
    <source>
        <dbReference type="ARBA" id="ARBA00004496"/>
    </source>
</evidence>
<dbReference type="AlphaFoldDB" id="C0EGW1"/>
<keyword evidence="6" id="KW-1185">Reference proteome</keyword>
<evidence type="ECO:0000256" key="2">
    <source>
        <dbReference type="ARBA" id="ARBA00022490"/>
    </source>
</evidence>
<evidence type="ECO:0000256" key="3">
    <source>
        <dbReference type="ARBA" id="ARBA00023002"/>
    </source>
</evidence>
<dbReference type="EMBL" id="ACEC01000111">
    <property type="protein sequence ID" value="EEG29288.1"/>
    <property type="molecule type" value="Genomic_DNA"/>
</dbReference>
<comment type="caution">
    <text evidence="5">The sequence shown here is derived from an EMBL/GenBank/DDBJ whole genome shotgun (WGS) entry which is preliminary data.</text>
</comment>
<proteinExistence type="predicted"/>
<organism evidence="5 6">
    <name type="scientific">[Clostridium] methylpentosum DSM 5476</name>
    <dbReference type="NCBI Taxonomy" id="537013"/>
    <lineage>
        <taxon>Bacteria</taxon>
        <taxon>Bacillati</taxon>
        <taxon>Bacillota</taxon>
        <taxon>Clostridia</taxon>
        <taxon>Eubacteriales</taxon>
        <taxon>Oscillospiraceae</taxon>
        <taxon>Oscillospiraceae incertae sedis</taxon>
    </lineage>
</organism>
<sequence>MKDFCKVLQARRSVYGISDASPIPQEEICTLVKQAVLHTPSSFHMQSARAVLLFGSHHKKLWEITRDILGELVPAGQFSATEKKIQSFAAGYGTVLFFEETETIRQYAAKYSDYRDNFPIWAQQANGMLQFAVWNLLEEQGLGASLQHYNPLIDGKVRSQWGISPSWQLIAQMPFGAPTVKPGEKKFLDVNDRVRIFR</sequence>
<dbReference type="SUPFAM" id="SSF55469">
    <property type="entry name" value="FMN-dependent nitroreductase-like"/>
    <property type="match status" value="1"/>
</dbReference>
<dbReference type="HOGENOM" id="CLU_073125_1_0_9"/>
<comment type="subcellular location">
    <subcellularLocation>
        <location evidence="1">Cytoplasm</location>
    </subcellularLocation>
</comment>
<dbReference type="Gene3D" id="3.40.109.10">
    <property type="entry name" value="NADH Oxidase"/>
    <property type="match status" value="1"/>
</dbReference>
<keyword evidence="3" id="KW-0560">Oxidoreductase</keyword>
<evidence type="ECO:0000259" key="4">
    <source>
        <dbReference type="Pfam" id="PF00881"/>
    </source>
</evidence>
<dbReference type="GO" id="GO:0016491">
    <property type="term" value="F:oxidoreductase activity"/>
    <property type="evidence" value="ECO:0007669"/>
    <property type="project" value="UniProtKB-KW"/>
</dbReference>
<dbReference type="PANTHER" id="PTHR43035:SF1">
    <property type="entry name" value="FATTY ACID REPRESSION MUTANT PROTEIN 2-RELATED"/>
    <property type="match status" value="1"/>
</dbReference>
<dbReference type="CDD" id="cd02140">
    <property type="entry name" value="Frm2-like"/>
    <property type="match status" value="1"/>
</dbReference>
<dbReference type="eggNOG" id="COG3560">
    <property type="taxonomic scope" value="Bacteria"/>
</dbReference>
<dbReference type="GO" id="GO:0034599">
    <property type="term" value="P:cellular response to oxidative stress"/>
    <property type="evidence" value="ECO:0007669"/>
    <property type="project" value="InterPro"/>
</dbReference>
<dbReference type="GO" id="GO:0005737">
    <property type="term" value="C:cytoplasm"/>
    <property type="evidence" value="ECO:0007669"/>
    <property type="project" value="UniProtKB-SubCell"/>
</dbReference>
<gene>
    <name evidence="5" type="ORF">CLOSTMETH_03105</name>
</gene>
<dbReference type="Proteomes" id="UP000003340">
    <property type="component" value="Unassembled WGS sequence"/>
</dbReference>
<dbReference type="InterPro" id="IPR000415">
    <property type="entry name" value="Nitroreductase-like"/>
</dbReference>
<keyword evidence="2" id="KW-0963">Cytoplasm</keyword>
<dbReference type="PANTHER" id="PTHR43035">
    <property type="entry name" value="FATTY ACID REPRESSION MUTANT PROTEIN 2-RELATED"/>
    <property type="match status" value="1"/>
</dbReference>
<protein>
    <recommendedName>
        <fullName evidence="4">Nitroreductase domain-containing protein</fullName>
    </recommendedName>
</protein>
<dbReference type="InterPro" id="IPR029479">
    <property type="entry name" value="Nitroreductase"/>
</dbReference>
<evidence type="ECO:0000313" key="6">
    <source>
        <dbReference type="Proteomes" id="UP000003340"/>
    </source>
</evidence>
<feature type="domain" description="Nitroreductase" evidence="4">
    <location>
        <begin position="9"/>
        <end position="176"/>
    </location>
</feature>
<dbReference type="STRING" id="537013.CLOSTMETH_03105"/>
<dbReference type="Pfam" id="PF00881">
    <property type="entry name" value="Nitroreductase"/>
    <property type="match status" value="1"/>
</dbReference>
<reference evidence="5 6" key="2">
    <citation type="submission" date="2009-02" db="EMBL/GenBank/DDBJ databases">
        <title>Draft genome sequence of Clostridium methylpentosum (DSM 5476).</title>
        <authorList>
            <person name="Sudarsanam P."/>
            <person name="Ley R."/>
            <person name="Guruge J."/>
            <person name="Turnbaugh P.J."/>
            <person name="Mahowald M."/>
            <person name="Liep D."/>
            <person name="Gordon J."/>
        </authorList>
    </citation>
    <scope>NUCLEOTIDE SEQUENCE [LARGE SCALE GENOMIC DNA]</scope>
    <source>
        <strain evidence="5 6">DSM 5476</strain>
    </source>
</reference>